<protein>
    <recommendedName>
        <fullName evidence="4">Prevent-host-death family protein</fullName>
    </recommendedName>
</protein>
<dbReference type="InterPro" id="IPR046214">
    <property type="entry name" value="DUF6247"/>
</dbReference>
<evidence type="ECO:0000313" key="2">
    <source>
        <dbReference type="EMBL" id="KOG90653.1"/>
    </source>
</evidence>
<dbReference type="EMBL" id="LGUT01000616">
    <property type="protein sequence ID" value="KOG90653.1"/>
    <property type="molecule type" value="Genomic_DNA"/>
</dbReference>
<sequence length="159" mass="16947">MTAQQLEVNFSELINKPKATLAGLAGAKRILLRRRDAEDLLITTAARGEQDAQIMSAETRMLVALVRHDAAARALFLEIIPEAFPWVRFLPAESVRAFAAELAEVLPAAESLGNMSAVATTIAAWQHTAEVHSDPELLAALTSDSGEDHGPVPEPGTAG</sequence>
<dbReference type="Proteomes" id="UP000037020">
    <property type="component" value="Unassembled WGS sequence"/>
</dbReference>
<comment type="caution">
    <text evidence="2">The sequence shown here is derived from an EMBL/GenBank/DDBJ whole genome shotgun (WGS) entry which is preliminary data.</text>
</comment>
<dbReference type="Pfam" id="PF19760">
    <property type="entry name" value="DUF6247"/>
    <property type="match status" value="1"/>
</dbReference>
<evidence type="ECO:0008006" key="4">
    <source>
        <dbReference type="Google" id="ProtNLM"/>
    </source>
</evidence>
<feature type="region of interest" description="Disordered" evidence="1">
    <location>
        <begin position="140"/>
        <end position="159"/>
    </location>
</feature>
<proteinExistence type="predicted"/>
<accession>A0ABR5JB27</accession>
<organism evidence="2 3">
    <name type="scientific">Streptomyces varsoviensis</name>
    <dbReference type="NCBI Taxonomy" id="67373"/>
    <lineage>
        <taxon>Bacteria</taxon>
        <taxon>Bacillati</taxon>
        <taxon>Actinomycetota</taxon>
        <taxon>Actinomycetes</taxon>
        <taxon>Kitasatosporales</taxon>
        <taxon>Streptomycetaceae</taxon>
        <taxon>Streptomyces</taxon>
    </lineage>
</organism>
<name>A0ABR5JB27_9ACTN</name>
<dbReference type="RefSeq" id="WP_030883266.1">
    <property type="nucleotide sequence ID" value="NZ_JBIRHZ010000012.1"/>
</dbReference>
<keyword evidence="3" id="KW-1185">Reference proteome</keyword>
<evidence type="ECO:0000256" key="1">
    <source>
        <dbReference type="SAM" id="MobiDB-lite"/>
    </source>
</evidence>
<reference evidence="2 3" key="1">
    <citation type="submission" date="2015-07" db="EMBL/GenBank/DDBJ databases">
        <authorList>
            <person name="Ju K.-S."/>
            <person name="Doroghazi J.R."/>
            <person name="Metcalf W.W."/>
        </authorList>
    </citation>
    <scope>NUCLEOTIDE SEQUENCE [LARGE SCALE GENOMIC DNA]</scope>
    <source>
        <strain evidence="2 3">NRRL B-3589</strain>
    </source>
</reference>
<gene>
    <name evidence="2" type="ORF">ADK38_07510</name>
</gene>
<evidence type="ECO:0000313" key="3">
    <source>
        <dbReference type="Proteomes" id="UP000037020"/>
    </source>
</evidence>